<protein>
    <submittedName>
        <fullName evidence="1">Putative nuclear RNA binding protein</fullName>
    </submittedName>
</protein>
<organism evidence="1">
    <name type="scientific">Rosellinia necatrix</name>
    <name type="common">White root-rot fungus</name>
    <dbReference type="NCBI Taxonomy" id="77044"/>
    <lineage>
        <taxon>Eukaryota</taxon>
        <taxon>Fungi</taxon>
        <taxon>Dikarya</taxon>
        <taxon>Ascomycota</taxon>
        <taxon>Pezizomycotina</taxon>
        <taxon>Sordariomycetes</taxon>
        <taxon>Xylariomycetidae</taxon>
        <taxon>Xylariales</taxon>
        <taxon>Xylariaceae</taxon>
        <taxon>Rosellinia</taxon>
    </lineage>
</organism>
<dbReference type="OrthoDB" id="4524829at2759"/>
<evidence type="ECO:0000313" key="2">
    <source>
        <dbReference type="Proteomes" id="UP000054516"/>
    </source>
</evidence>
<evidence type="ECO:0000313" key="1">
    <source>
        <dbReference type="EMBL" id="GAP82536.1"/>
    </source>
</evidence>
<gene>
    <name evidence="1" type="ORF">SAMD00023353_0100820</name>
</gene>
<name>A0A1S7UI42_ROSNE</name>
<sequence length="104" mass="11622">MATTRAWLDPKEHSVEGHTKQCILTFNNSIIWGPTSCHENTVQLRDALVKADPRFNIILMDKPPTTEGHTAYISVSAHGTVYLNRLNTHQNMAGLCEAIHNAQQ</sequence>
<dbReference type="OMA" id="CHDNTVA"/>
<dbReference type="EMBL" id="DF977446">
    <property type="protein sequence ID" value="GAP82536.1"/>
    <property type="molecule type" value="Genomic_DNA"/>
</dbReference>
<dbReference type="AlphaFoldDB" id="A0A1S7UI42"/>
<keyword evidence="2" id="KW-1185">Reference proteome</keyword>
<accession>A0A1S7UI42</accession>
<reference evidence="1" key="1">
    <citation type="submission" date="2016-03" db="EMBL/GenBank/DDBJ databases">
        <title>Draft genome sequence of Rosellinia necatrix.</title>
        <authorList>
            <person name="Kanematsu S."/>
        </authorList>
    </citation>
    <scope>NUCLEOTIDE SEQUENCE [LARGE SCALE GENOMIC DNA]</scope>
    <source>
        <strain evidence="1">W97</strain>
    </source>
</reference>
<dbReference type="Proteomes" id="UP000054516">
    <property type="component" value="Unassembled WGS sequence"/>
</dbReference>
<proteinExistence type="predicted"/>